<evidence type="ECO:0000313" key="1">
    <source>
        <dbReference type="EMBL" id="ATA21805.1"/>
    </source>
</evidence>
<name>A0A250B6T0_9GAMM</name>
<dbReference type="AlphaFoldDB" id="A0A250B6T0"/>
<gene>
    <name evidence="1" type="ORF">AWC35_22085</name>
</gene>
<sequence>MISSLERNDRMRSMIIKQRELVKDLCDSSVFITEDSQRFYYNLLEYIENHTHKEIYTIPLLRQAIKTTNNDDLLKVVQFFSGGGSKFFDIKYCYEQEDRQYIEIPFEEYNNYILNNQEPVDINGVELEDFNPKYLSFYCLINLD</sequence>
<dbReference type="KEGG" id="gqu:AWC35_22085"/>
<organism evidence="1 2">
    <name type="scientific">Gibbsiella quercinecans</name>
    <dbReference type="NCBI Taxonomy" id="929813"/>
    <lineage>
        <taxon>Bacteria</taxon>
        <taxon>Pseudomonadati</taxon>
        <taxon>Pseudomonadota</taxon>
        <taxon>Gammaproteobacteria</taxon>
        <taxon>Enterobacterales</taxon>
        <taxon>Yersiniaceae</taxon>
        <taxon>Gibbsiella</taxon>
    </lineage>
</organism>
<evidence type="ECO:0000313" key="2">
    <source>
        <dbReference type="Proteomes" id="UP000217182"/>
    </source>
</evidence>
<proteinExistence type="predicted"/>
<dbReference type="RefSeq" id="WP_095848391.1">
    <property type="nucleotide sequence ID" value="NZ_CP014136.1"/>
</dbReference>
<dbReference type="OrthoDB" id="6638631at2"/>
<reference evidence="1 2" key="1">
    <citation type="submission" date="2016-01" db="EMBL/GenBank/DDBJ databases">
        <authorList>
            <person name="Oliw E.H."/>
        </authorList>
    </citation>
    <scope>NUCLEOTIDE SEQUENCE [LARGE SCALE GENOMIC DNA]</scope>
    <source>
        <strain evidence="1 2">FRB97</strain>
    </source>
</reference>
<protein>
    <submittedName>
        <fullName evidence="1">Uncharacterized protein</fullName>
    </submittedName>
</protein>
<accession>A0A250B6T0</accession>
<dbReference type="EMBL" id="CP014136">
    <property type="protein sequence ID" value="ATA21805.1"/>
    <property type="molecule type" value="Genomic_DNA"/>
</dbReference>
<keyword evidence="2" id="KW-1185">Reference proteome</keyword>
<dbReference type="Proteomes" id="UP000217182">
    <property type="component" value="Chromosome"/>
</dbReference>